<evidence type="ECO:0000313" key="2">
    <source>
        <dbReference type="EMBL" id="ORX48173.1"/>
    </source>
</evidence>
<feature type="signal peptide" evidence="1">
    <location>
        <begin position="1"/>
        <end position="27"/>
    </location>
</feature>
<dbReference type="Proteomes" id="UP000193719">
    <property type="component" value="Unassembled WGS sequence"/>
</dbReference>
<gene>
    <name evidence="2" type="ORF">BCR36DRAFT_355107</name>
</gene>
<protein>
    <recommendedName>
        <fullName evidence="4">Sequence orphan</fullName>
    </recommendedName>
</protein>
<feature type="chain" id="PRO_5012688692" description="Sequence orphan" evidence="1">
    <location>
        <begin position="28"/>
        <end position="578"/>
    </location>
</feature>
<reference evidence="2 3" key="2">
    <citation type="submission" date="2016-08" db="EMBL/GenBank/DDBJ databases">
        <title>Pervasive Adenine N6-methylation of Active Genes in Fungi.</title>
        <authorList>
            <consortium name="DOE Joint Genome Institute"/>
            <person name="Mondo S.J."/>
            <person name="Dannebaum R.O."/>
            <person name="Kuo R.C."/>
            <person name="Labutti K."/>
            <person name="Haridas S."/>
            <person name="Kuo A."/>
            <person name="Salamov A."/>
            <person name="Ahrendt S.R."/>
            <person name="Lipzen A."/>
            <person name="Sullivan W."/>
            <person name="Andreopoulos W.B."/>
            <person name="Clum A."/>
            <person name="Lindquist E."/>
            <person name="Daum C."/>
            <person name="Ramamoorthy G.K."/>
            <person name="Gryganskyi A."/>
            <person name="Culley D."/>
            <person name="Magnuson J.K."/>
            <person name="James T.Y."/>
            <person name="O'Malley M.A."/>
            <person name="Stajich J.E."/>
            <person name="Spatafora J.W."/>
            <person name="Visel A."/>
            <person name="Grigoriev I.V."/>
        </authorList>
    </citation>
    <scope>NUCLEOTIDE SEQUENCE [LARGE SCALE GENOMIC DNA]</scope>
    <source>
        <strain evidence="3">finn</strain>
    </source>
</reference>
<dbReference type="STRING" id="1754191.A0A1Y1V830"/>
<organism evidence="2 3">
    <name type="scientific">Piromyces finnis</name>
    <dbReference type="NCBI Taxonomy" id="1754191"/>
    <lineage>
        <taxon>Eukaryota</taxon>
        <taxon>Fungi</taxon>
        <taxon>Fungi incertae sedis</taxon>
        <taxon>Chytridiomycota</taxon>
        <taxon>Chytridiomycota incertae sedis</taxon>
        <taxon>Neocallimastigomycetes</taxon>
        <taxon>Neocallimastigales</taxon>
        <taxon>Neocallimastigaceae</taxon>
        <taxon>Piromyces</taxon>
    </lineage>
</organism>
<keyword evidence="1" id="KW-0732">Signal</keyword>
<evidence type="ECO:0008006" key="4">
    <source>
        <dbReference type="Google" id="ProtNLM"/>
    </source>
</evidence>
<comment type="caution">
    <text evidence="2">The sequence shown here is derived from an EMBL/GenBank/DDBJ whole genome shotgun (WGS) entry which is preliminary data.</text>
</comment>
<sequence length="578" mass="67667">MKNINKLNLSYLLFIISSLSLITNVIGKPLNFSSNINNKVGKIVQRYNIDVYKHRVKSVDYLELKNSEDNDDDAIDENITQKTRDYIKILNYNEKNDRYHKKMNSKHDEFDKATDINNLSNVISLSNENIESSQKKDINLFNFQIFCIDSTIEKCEKIKTNLNNVGKSLELQIEIKKPINILVKSLSFCKTMNKDCGAVKTEAITTPTAFYSLRSDINETPYLYPQSLVKQLNIDGEIEYTPFDIQLTINTDINYWYWSDETEIEQEQVDFQHVMAHEILHGMGIISSLSQSFKKDFNYIFNVVSSQKEHPYLLPYFHYGYNGHFNTPVIKEILPLFIFDKYLNIYDKSSNYNIPIWNYLSALYESDKIVDNYVSLAIKKIEDNMDIFEGTSFIYNYALCSQWIFNEDDSTIFQNNNEIKSNITNKYIPIETFVYNEWLDNLSGSHTQCDSIFHVARSKEDGIMCTFINKGEQLFKKNSQLLGKRELTILSSIGWTVYQANDSDTIKTTPEIIKKENYNNNKINETKQSINIYDRIEVINDDDIDNNNKDELFNDLEEYHFKKRDELSSNKKYYFSCV</sequence>
<dbReference type="EMBL" id="MCFH01000028">
    <property type="protein sequence ID" value="ORX48173.1"/>
    <property type="molecule type" value="Genomic_DNA"/>
</dbReference>
<evidence type="ECO:0000256" key="1">
    <source>
        <dbReference type="SAM" id="SignalP"/>
    </source>
</evidence>
<evidence type="ECO:0000313" key="3">
    <source>
        <dbReference type="Proteomes" id="UP000193719"/>
    </source>
</evidence>
<dbReference type="OrthoDB" id="73465at2759"/>
<proteinExistence type="predicted"/>
<keyword evidence="3" id="KW-1185">Reference proteome</keyword>
<accession>A0A1Y1V830</accession>
<dbReference type="AlphaFoldDB" id="A0A1Y1V830"/>
<name>A0A1Y1V830_9FUNG</name>
<reference evidence="2 3" key="1">
    <citation type="submission" date="2016-08" db="EMBL/GenBank/DDBJ databases">
        <title>Genomes of anaerobic fungi encode conserved fungal cellulosomes for biomass hydrolysis.</title>
        <authorList>
            <consortium name="DOE Joint Genome Institute"/>
            <person name="Haitjema C.H."/>
            <person name="Gilmore S.P."/>
            <person name="Henske J.K."/>
            <person name="Solomon K.V."/>
            <person name="De Groot R."/>
            <person name="Kuo A."/>
            <person name="Mondo S.J."/>
            <person name="Salamov A.A."/>
            <person name="Labutti K."/>
            <person name="Zhao Z."/>
            <person name="Chiniquy J."/>
            <person name="Barry K."/>
            <person name="Brewer H.M."/>
            <person name="Purvine S.O."/>
            <person name="Wright A.T."/>
            <person name="Boxma B."/>
            <person name="Van Alen T."/>
            <person name="Hackstein J.H."/>
            <person name="Baker S.E."/>
            <person name="Grigoriev I.V."/>
            <person name="O'Malley M.A."/>
        </authorList>
    </citation>
    <scope>NUCLEOTIDE SEQUENCE [LARGE SCALE GENOMIC DNA]</scope>
    <source>
        <strain evidence="3">finn</strain>
    </source>
</reference>